<proteinExistence type="predicted"/>
<keyword evidence="2" id="KW-1185">Reference proteome</keyword>
<accession>A0ABV0RMS2</accession>
<name>A0ABV0RMS2_9TELE</name>
<comment type="caution">
    <text evidence="1">The sequence shown here is derived from an EMBL/GenBank/DDBJ whole genome shotgun (WGS) entry which is preliminary data.</text>
</comment>
<reference evidence="1 2" key="1">
    <citation type="submission" date="2021-06" db="EMBL/GenBank/DDBJ databases">
        <authorList>
            <person name="Palmer J.M."/>
        </authorList>
    </citation>
    <scope>NUCLEOTIDE SEQUENCE [LARGE SCALE GENOMIC DNA]</scope>
    <source>
        <strain evidence="1 2">XC_2019</strain>
        <tissue evidence="1">Muscle</tissue>
    </source>
</reference>
<evidence type="ECO:0000313" key="2">
    <source>
        <dbReference type="Proteomes" id="UP001434883"/>
    </source>
</evidence>
<organism evidence="1 2">
    <name type="scientific">Xenoophorus captivus</name>
    <dbReference type="NCBI Taxonomy" id="1517983"/>
    <lineage>
        <taxon>Eukaryota</taxon>
        <taxon>Metazoa</taxon>
        <taxon>Chordata</taxon>
        <taxon>Craniata</taxon>
        <taxon>Vertebrata</taxon>
        <taxon>Euteleostomi</taxon>
        <taxon>Actinopterygii</taxon>
        <taxon>Neopterygii</taxon>
        <taxon>Teleostei</taxon>
        <taxon>Neoteleostei</taxon>
        <taxon>Acanthomorphata</taxon>
        <taxon>Ovalentaria</taxon>
        <taxon>Atherinomorphae</taxon>
        <taxon>Cyprinodontiformes</taxon>
        <taxon>Goodeidae</taxon>
        <taxon>Xenoophorus</taxon>
    </lineage>
</organism>
<dbReference type="Proteomes" id="UP001434883">
    <property type="component" value="Unassembled WGS sequence"/>
</dbReference>
<protein>
    <submittedName>
        <fullName evidence="1">Uncharacterized protein</fullName>
    </submittedName>
</protein>
<gene>
    <name evidence="1" type="ORF">XENOCAPTIV_030865</name>
</gene>
<sequence>IAVLRVQYAGAWKKYQTLEFPRSSTFRFALLVSQKKKTALSSFSYDKGRLEQNSLTN</sequence>
<feature type="non-terminal residue" evidence="1">
    <location>
        <position position="1"/>
    </location>
</feature>
<dbReference type="EMBL" id="JAHRIN010051393">
    <property type="protein sequence ID" value="MEQ2209492.1"/>
    <property type="molecule type" value="Genomic_DNA"/>
</dbReference>
<evidence type="ECO:0000313" key="1">
    <source>
        <dbReference type="EMBL" id="MEQ2209492.1"/>
    </source>
</evidence>